<protein>
    <submittedName>
        <fullName evidence="7">Putative amino-acid import ATP-binding protein YxeO</fullName>
        <ecNumber evidence="7">3.6.3.-</ecNumber>
    </submittedName>
</protein>
<dbReference type="EMBL" id="FWPT01000009">
    <property type="protein sequence ID" value="SMA49817.1"/>
    <property type="molecule type" value="Genomic_DNA"/>
</dbReference>
<evidence type="ECO:0000259" key="6">
    <source>
        <dbReference type="PROSITE" id="PS50893"/>
    </source>
</evidence>
<comment type="subcellular location">
    <subcellularLocation>
        <location evidence="1">Cell inner membrane</location>
        <topology evidence="1">Peripheral membrane protein</topology>
    </subcellularLocation>
</comment>
<dbReference type="PIRSF" id="PIRSF039085">
    <property type="entry name" value="ABC_ATPase_HisP"/>
    <property type="match status" value="1"/>
</dbReference>
<sequence>MALLTIENLHKSFADQVVLDGIDLQVDEGEIVVVLGPSGSGKSTLLRCINFLEQPEQGQIRVASASVDAAVARNRDIQTLRRQTSFVFQNYALFKNKTALDNITEALTVVKGMSAKDAEEVGRKVLSSVGLADRADAWPSELSGGQQQRIGIGRAMALDAPLMLFDEPTSALDPEKVHEVLELMKVLARQKRTMIVVTHEIPFAREVADRIIFMDGGKVIEQGTPEEVLDNPQDERTRAFLRQVL</sequence>
<comment type="similarity">
    <text evidence="2">Belongs to the ABC transporter superfamily.</text>
</comment>
<accession>A0A1X7AQY1</accession>
<dbReference type="GO" id="GO:0005524">
    <property type="term" value="F:ATP binding"/>
    <property type="evidence" value="ECO:0007669"/>
    <property type="project" value="UniProtKB-KW"/>
</dbReference>
<dbReference type="SUPFAM" id="SSF52540">
    <property type="entry name" value="P-loop containing nucleoside triphosphate hydrolases"/>
    <property type="match status" value="1"/>
</dbReference>
<dbReference type="GO" id="GO:0015424">
    <property type="term" value="F:ABC-type amino acid transporter activity"/>
    <property type="evidence" value="ECO:0007669"/>
    <property type="project" value="InterPro"/>
</dbReference>
<feature type="domain" description="ABC transporter" evidence="6">
    <location>
        <begin position="4"/>
        <end position="241"/>
    </location>
</feature>
<evidence type="ECO:0000256" key="1">
    <source>
        <dbReference type="ARBA" id="ARBA00004417"/>
    </source>
</evidence>
<dbReference type="Proteomes" id="UP000196573">
    <property type="component" value="Unassembled WGS sequence"/>
</dbReference>
<dbReference type="InterPro" id="IPR003439">
    <property type="entry name" value="ABC_transporter-like_ATP-bd"/>
</dbReference>
<dbReference type="PROSITE" id="PS50893">
    <property type="entry name" value="ABC_TRANSPORTER_2"/>
    <property type="match status" value="1"/>
</dbReference>
<reference evidence="7 8" key="1">
    <citation type="submission" date="2017-03" db="EMBL/GenBank/DDBJ databases">
        <authorList>
            <person name="Afonso C.L."/>
            <person name="Miller P.J."/>
            <person name="Scott M.A."/>
            <person name="Spackman E."/>
            <person name="Goraichik I."/>
            <person name="Dimitrov K.M."/>
            <person name="Suarez D.L."/>
            <person name="Swayne D.E."/>
        </authorList>
    </citation>
    <scope>NUCLEOTIDE SEQUENCE [LARGE SCALE GENOMIC DNA]</scope>
    <source>
        <strain evidence="7">SB41UT1</strain>
    </source>
</reference>
<dbReference type="InterPro" id="IPR030679">
    <property type="entry name" value="ABC_ATPase_HisP-typ"/>
</dbReference>
<evidence type="ECO:0000256" key="3">
    <source>
        <dbReference type="ARBA" id="ARBA00022448"/>
    </source>
</evidence>
<keyword evidence="7" id="KW-0378">Hydrolase</keyword>
<dbReference type="PROSITE" id="PS00211">
    <property type="entry name" value="ABC_TRANSPORTER_1"/>
    <property type="match status" value="1"/>
</dbReference>
<dbReference type="Pfam" id="PF00005">
    <property type="entry name" value="ABC_tran"/>
    <property type="match status" value="1"/>
</dbReference>
<dbReference type="InterPro" id="IPR027417">
    <property type="entry name" value="P-loop_NTPase"/>
</dbReference>
<evidence type="ECO:0000313" key="8">
    <source>
        <dbReference type="Proteomes" id="UP000196573"/>
    </source>
</evidence>
<evidence type="ECO:0000256" key="2">
    <source>
        <dbReference type="ARBA" id="ARBA00005417"/>
    </source>
</evidence>
<dbReference type="InterPro" id="IPR003593">
    <property type="entry name" value="AAA+_ATPase"/>
</dbReference>
<keyword evidence="8" id="KW-1185">Reference proteome</keyword>
<dbReference type="AlphaFoldDB" id="A0A1X7AQY1"/>
<gene>
    <name evidence="7" type="primary">yxeO</name>
    <name evidence="7" type="ORF">EHSB41UT_03606</name>
</gene>
<dbReference type="PANTHER" id="PTHR43166">
    <property type="entry name" value="AMINO ACID IMPORT ATP-BINDING PROTEIN"/>
    <property type="match status" value="1"/>
</dbReference>
<name>A0A1X7AQY1_9GAMM</name>
<keyword evidence="5 7" id="KW-0067">ATP-binding</keyword>
<dbReference type="GO" id="GO:0005886">
    <property type="term" value="C:plasma membrane"/>
    <property type="evidence" value="ECO:0007669"/>
    <property type="project" value="UniProtKB-SubCell"/>
</dbReference>
<dbReference type="SMART" id="SM00382">
    <property type="entry name" value="AAA"/>
    <property type="match status" value="1"/>
</dbReference>
<proteinExistence type="inferred from homology"/>
<keyword evidence="3" id="KW-0813">Transport</keyword>
<dbReference type="OrthoDB" id="9802264at2"/>
<dbReference type="InterPro" id="IPR017871">
    <property type="entry name" value="ABC_transporter-like_CS"/>
</dbReference>
<evidence type="ECO:0000256" key="4">
    <source>
        <dbReference type="ARBA" id="ARBA00022741"/>
    </source>
</evidence>
<evidence type="ECO:0000256" key="5">
    <source>
        <dbReference type="ARBA" id="ARBA00022840"/>
    </source>
</evidence>
<dbReference type="Gene3D" id="3.40.50.300">
    <property type="entry name" value="P-loop containing nucleotide triphosphate hydrolases"/>
    <property type="match status" value="1"/>
</dbReference>
<organism evidence="7 8">
    <name type="scientific">Parendozoicomonas haliclonae</name>
    <dbReference type="NCBI Taxonomy" id="1960125"/>
    <lineage>
        <taxon>Bacteria</taxon>
        <taxon>Pseudomonadati</taxon>
        <taxon>Pseudomonadota</taxon>
        <taxon>Gammaproteobacteria</taxon>
        <taxon>Oceanospirillales</taxon>
        <taxon>Endozoicomonadaceae</taxon>
        <taxon>Parendozoicomonas</taxon>
    </lineage>
</organism>
<evidence type="ECO:0000313" key="7">
    <source>
        <dbReference type="EMBL" id="SMA49817.1"/>
    </source>
</evidence>
<dbReference type="PANTHER" id="PTHR43166:SF15">
    <property type="entry name" value="HISTIDINE TRANSPORT ATP-BINDING PROTEIN HISP"/>
    <property type="match status" value="1"/>
</dbReference>
<dbReference type="EC" id="3.6.3.-" evidence="7"/>
<keyword evidence="4" id="KW-0547">Nucleotide-binding</keyword>
<dbReference type="InterPro" id="IPR050086">
    <property type="entry name" value="MetN_ABC_transporter-like"/>
</dbReference>
<dbReference type="GO" id="GO:0016887">
    <property type="term" value="F:ATP hydrolysis activity"/>
    <property type="evidence" value="ECO:0007669"/>
    <property type="project" value="InterPro"/>
</dbReference>